<dbReference type="EC" id="2.1.1.72" evidence="1"/>
<accession>A0ACC5SXE7</accession>
<gene>
    <name evidence="1" type="ORF">J2Z19_003283</name>
</gene>
<protein>
    <submittedName>
        <fullName evidence="1">DNA adenine methylase</fullName>
        <ecNumber evidence="1">2.1.1.72</ecNumber>
    </submittedName>
</protein>
<proteinExistence type="predicted"/>
<comment type="caution">
    <text evidence="1">The sequence shown here is derived from an EMBL/GenBank/DDBJ whole genome shotgun (WGS) entry which is preliminary data.</text>
</comment>
<sequence length="314" mass="35477">MLIGVVSRPAIISDHCHTRCLRRRSAVCQKKWSHTMQDSFQFTGVRPVSPPAAYLGGKKQLAARIASMLEQIPHNLYAEPFVGMGGVFLRRSLIPKTEVINDRSGDVITLFRILQRHYPQFMEVLKFQLTSRREFERLAATDPSTLTDLERAARFLYLQRLAFGGKITGRSFGVDTFGPARFNIGRLGIILEEVHERLSGVVIENLDWREFIERYDRPGALFYIDPPYFGNESDYGKGAFSRDRFAEMAKYLSTIKGRFIISLNDRPEVREIFSAFRIAAVDLSYTVGGGAGKGVHEVLIIDGKEPSVGNLPDR</sequence>
<dbReference type="EMBL" id="JAGGJR010000004">
    <property type="protein sequence ID" value="MBP1873568.1"/>
    <property type="molecule type" value="Genomic_DNA"/>
</dbReference>
<keyword evidence="1" id="KW-0808">Transferase</keyword>
<evidence type="ECO:0000313" key="2">
    <source>
        <dbReference type="Proteomes" id="UP000823773"/>
    </source>
</evidence>
<dbReference type="Proteomes" id="UP000823773">
    <property type="component" value="Unassembled WGS sequence"/>
</dbReference>
<reference evidence="1" key="1">
    <citation type="submission" date="2021-03" db="EMBL/GenBank/DDBJ databases">
        <title>Genomic Encyclopedia of Type Strains, Phase IV (KMG-IV): sequencing the most valuable type-strain genomes for metagenomic binning, comparative biology and taxonomic classification.</title>
        <authorList>
            <person name="Goeker M."/>
        </authorList>
    </citation>
    <scope>NUCLEOTIDE SEQUENCE</scope>
    <source>
        <strain evidence="1">DSM 18131</strain>
    </source>
</reference>
<organism evidence="1 2">
    <name type="scientific">Ensifer adhaerens</name>
    <name type="common">Sinorhizobium morelense</name>
    <dbReference type="NCBI Taxonomy" id="106592"/>
    <lineage>
        <taxon>Bacteria</taxon>
        <taxon>Pseudomonadati</taxon>
        <taxon>Pseudomonadota</taxon>
        <taxon>Alphaproteobacteria</taxon>
        <taxon>Hyphomicrobiales</taxon>
        <taxon>Rhizobiaceae</taxon>
        <taxon>Sinorhizobium/Ensifer group</taxon>
        <taxon>Ensifer</taxon>
    </lineage>
</organism>
<keyword evidence="2" id="KW-1185">Reference proteome</keyword>
<name>A0ACC5SXE7_ENSAD</name>
<evidence type="ECO:0000313" key="1">
    <source>
        <dbReference type="EMBL" id="MBP1873568.1"/>
    </source>
</evidence>
<keyword evidence="1" id="KW-0489">Methyltransferase</keyword>